<dbReference type="RefSeq" id="WP_173711970.1">
    <property type="nucleotide sequence ID" value="NZ_CP107022.1"/>
</dbReference>
<evidence type="ECO:0000313" key="1">
    <source>
        <dbReference type="EMBL" id="NRT91479.1"/>
    </source>
</evidence>
<protein>
    <submittedName>
        <fullName evidence="1">Uncharacterized protein</fullName>
    </submittedName>
</protein>
<reference evidence="1" key="1">
    <citation type="submission" date="2020-05" db="EMBL/GenBank/DDBJ databases">
        <authorList>
            <person name="Brown S."/>
            <person name="Huntemann M."/>
            <person name="Clum A."/>
            <person name="Spunde A."/>
            <person name="Palaniappan K."/>
            <person name="Ritter S."/>
            <person name="Mikhailova N."/>
            <person name="Chen I.-M."/>
            <person name="Stamatis D."/>
            <person name="Reddy T."/>
            <person name="O'Malley R."/>
            <person name="Daum C."/>
            <person name="Shapiro N."/>
            <person name="Ivanova N."/>
            <person name="Kyrpides N."/>
            <person name="Woyke T."/>
        </authorList>
    </citation>
    <scope>NUCLEOTIDE SEQUENCE</scope>
    <source>
        <strain evidence="1">DJ080</strain>
    </source>
</reference>
<dbReference type="EMBL" id="JABSWW010000001">
    <property type="protein sequence ID" value="NRT91479.1"/>
    <property type="molecule type" value="Genomic_DNA"/>
</dbReference>
<dbReference type="AlphaFoldDB" id="A0AAX0BAJ5"/>
<comment type="caution">
    <text evidence="1">The sequence shown here is derived from an EMBL/GenBank/DDBJ whole genome shotgun (WGS) entry which is preliminary data.</text>
</comment>
<organism evidence="1 2">
    <name type="scientific">Clostridium beijerinckii</name>
    <name type="common">Clostridium MP</name>
    <dbReference type="NCBI Taxonomy" id="1520"/>
    <lineage>
        <taxon>Bacteria</taxon>
        <taxon>Bacillati</taxon>
        <taxon>Bacillota</taxon>
        <taxon>Clostridia</taxon>
        <taxon>Eubacteriales</taxon>
        <taxon>Clostridiaceae</taxon>
        <taxon>Clostridium</taxon>
    </lineage>
</organism>
<name>A0AAX0BAJ5_CLOBE</name>
<evidence type="ECO:0000313" key="2">
    <source>
        <dbReference type="Proteomes" id="UP001193748"/>
    </source>
</evidence>
<reference evidence="1" key="2">
    <citation type="journal article" date="2022" name="Nat. Biotechnol.">
        <title>Carbon-negative production of acetone and isopropanol by gas fermentation at industrial pilot scale.</title>
        <authorList>
            <person name="Liew F.E."/>
            <person name="Nogle R."/>
            <person name="Abdalla T."/>
            <person name="Rasor B.J."/>
            <person name="Canter C."/>
            <person name="Jensen R.O."/>
            <person name="Wang L."/>
            <person name="Strutz J."/>
            <person name="Chirania P."/>
            <person name="De Tissera S."/>
            <person name="Mueller A.P."/>
            <person name="Ruan Z."/>
            <person name="Gao A."/>
            <person name="Tran L."/>
            <person name="Engle N.L."/>
            <person name="Bromley J.C."/>
            <person name="Daniell J."/>
            <person name="Conrado R."/>
            <person name="Tschaplinski T.J."/>
            <person name="Giannone R.J."/>
            <person name="Hettich R.L."/>
            <person name="Karim A.S."/>
            <person name="Simpson S.D."/>
            <person name="Brown S.D."/>
            <person name="Leang C."/>
            <person name="Jewett M.C."/>
            <person name="Kopke M."/>
        </authorList>
    </citation>
    <scope>NUCLEOTIDE SEQUENCE</scope>
    <source>
        <strain evidence="1">DJ080</strain>
    </source>
</reference>
<dbReference type="Proteomes" id="UP001193748">
    <property type="component" value="Unassembled WGS sequence"/>
</dbReference>
<sequence length="106" mass="12966">MDIQVNSKSQNYGRRIEHKLRNVFNWDRCDIGGIVNSDFIRTSPYASMIAILMFIYKEKNMENQKRIEEFIEKYHFYSSYKINDIIQQESEEEFEKMMKNFFELIK</sequence>
<accession>A0AAX0BAJ5</accession>
<gene>
    <name evidence="1" type="ORF">B0H41_005158</name>
</gene>
<proteinExistence type="predicted"/>